<sequence length="241" mass="27568">MLVPHGVSCSAIYMEDIELKKRARENVLKIGYCNLDELEEKVKAFRVMNQNAAKKRYLITREPIADTTGKILVPKAAEIDISTAKLLRRHFKGSVEFKTFQPDEGIVIISDMTSAEGVSFTMDIVTQIMNLGGGAYEGFIDRVDSFGDFINLLKKSLFPRLIIIGYIPTEKIQGELLNFVRVKRVDNYLRAMELTHTAFKPAPYFPKVRQIEISPEDPKSWGRFVVEIVREYTRPYLLEDV</sequence>
<reference evidence="1" key="1">
    <citation type="submission" date="2013-04" db="EMBL/GenBank/DDBJ databases">
        <authorList>
            <person name="Harkins D.M."/>
            <person name="Durkin A.S."/>
            <person name="Selengut J.D."/>
            <person name="Sanka R."/>
            <person name="DePew J."/>
            <person name="Purushe J."/>
            <person name="Ahmed A."/>
            <person name="van der Linden H."/>
            <person name="Goris M.G.A."/>
            <person name="Hartskeerl R.A."/>
            <person name="Vinetz J.M."/>
            <person name="Sutton G.G."/>
            <person name="Nelson W.C."/>
            <person name="Fouts D.E."/>
        </authorList>
    </citation>
    <scope>NUCLEOTIDE SEQUENCE [LARGE SCALE GENOMIC DNA]</scope>
    <source>
        <strain evidence="1">BUT 6</strain>
    </source>
</reference>
<name>S3UX04_9LEPT</name>
<organism evidence="1 2">
    <name type="scientific">Leptospira fainei serovar Hurstbridge str. BUT 6</name>
    <dbReference type="NCBI Taxonomy" id="1193011"/>
    <lineage>
        <taxon>Bacteria</taxon>
        <taxon>Pseudomonadati</taxon>
        <taxon>Spirochaetota</taxon>
        <taxon>Spirochaetia</taxon>
        <taxon>Leptospirales</taxon>
        <taxon>Leptospiraceae</taxon>
        <taxon>Leptospira</taxon>
    </lineage>
</organism>
<comment type="caution">
    <text evidence="1">The sequence shown here is derived from an EMBL/GenBank/DDBJ whole genome shotgun (WGS) entry which is preliminary data.</text>
</comment>
<evidence type="ECO:0000313" key="2">
    <source>
        <dbReference type="Proteomes" id="UP000014540"/>
    </source>
</evidence>
<proteinExistence type="predicted"/>
<dbReference type="EMBL" id="AKWZ02000006">
    <property type="protein sequence ID" value="EPG74916.1"/>
    <property type="molecule type" value="Genomic_DNA"/>
</dbReference>
<gene>
    <name evidence="1" type="ORF">LEP1GSC058_1555</name>
</gene>
<dbReference type="Proteomes" id="UP000014540">
    <property type="component" value="Unassembled WGS sequence"/>
</dbReference>
<accession>S3UX04</accession>
<protein>
    <submittedName>
        <fullName evidence="1">Uncharacterized protein</fullName>
    </submittedName>
</protein>
<dbReference type="STRING" id="1193011.LEP1GSC058_1555"/>
<keyword evidence="2" id="KW-1185">Reference proteome</keyword>
<evidence type="ECO:0000313" key="1">
    <source>
        <dbReference type="EMBL" id="EPG74916.1"/>
    </source>
</evidence>
<dbReference type="AlphaFoldDB" id="S3UX04"/>